<dbReference type="InterPro" id="IPR040449">
    <property type="entry name" value="Peptidase_S66_N"/>
</dbReference>
<dbReference type="PANTHER" id="PTHR30237:SF2">
    <property type="entry name" value="MUREIN TETRAPEPTIDE CARBOXYPEPTIDASE"/>
    <property type="match status" value="1"/>
</dbReference>
<evidence type="ECO:0000256" key="4">
    <source>
        <dbReference type="ARBA" id="ARBA00022801"/>
    </source>
</evidence>
<evidence type="ECO:0000256" key="6">
    <source>
        <dbReference type="PIRSR" id="PIRSR028757-1"/>
    </source>
</evidence>
<dbReference type="InterPro" id="IPR029062">
    <property type="entry name" value="Class_I_gatase-like"/>
</dbReference>
<dbReference type="Proteomes" id="UP000075653">
    <property type="component" value="Unassembled WGS sequence"/>
</dbReference>
<dbReference type="EC" id="3.4.17.13" evidence="9"/>
<accession>A0A149VY31</accession>
<protein>
    <submittedName>
        <fullName evidence="9">Murein tetrapeptide carboxypeptidase</fullName>
        <ecNumber evidence="9">3.4.17.13</ecNumber>
    </submittedName>
</protein>
<gene>
    <name evidence="9" type="primary">ldcA</name>
    <name evidence="9" type="ORF">FEMY_13840</name>
</gene>
<dbReference type="CDD" id="cd07025">
    <property type="entry name" value="Peptidase_S66"/>
    <property type="match status" value="1"/>
</dbReference>
<dbReference type="SUPFAM" id="SSF141986">
    <property type="entry name" value="LD-carboxypeptidase A C-terminal domain-like"/>
    <property type="match status" value="1"/>
</dbReference>
<dbReference type="Gene3D" id="3.40.50.10740">
    <property type="entry name" value="Class I glutamine amidotransferase-like"/>
    <property type="match status" value="1"/>
</dbReference>
<dbReference type="PANTHER" id="PTHR30237">
    <property type="entry name" value="MURAMOYLTETRAPEPTIDE CARBOXYPEPTIDASE"/>
    <property type="match status" value="1"/>
</dbReference>
<dbReference type="Pfam" id="PF17676">
    <property type="entry name" value="Peptidase_S66C"/>
    <property type="match status" value="1"/>
</dbReference>
<evidence type="ECO:0000259" key="7">
    <source>
        <dbReference type="Pfam" id="PF02016"/>
    </source>
</evidence>
<evidence type="ECO:0000313" key="9">
    <source>
        <dbReference type="EMBL" id="KXW58088.1"/>
    </source>
</evidence>
<feature type="active site" description="Charge relay system" evidence="6">
    <location>
        <position position="221"/>
    </location>
</feature>
<dbReference type="PIRSF" id="PIRSF028757">
    <property type="entry name" value="LD-carboxypeptidase"/>
    <property type="match status" value="1"/>
</dbReference>
<keyword evidence="2 9" id="KW-0121">Carboxypeptidase</keyword>
<dbReference type="InterPro" id="IPR003507">
    <property type="entry name" value="S66_fam"/>
</dbReference>
<comment type="similarity">
    <text evidence="1">Belongs to the peptidase S66 family.</text>
</comment>
<feature type="active site" description="Charge relay system" evidence="6">
    <location>
        <position position="292"/>
    </location>
</feature>
<feature type="active site" description="Nucleophile" evidence="6">
    <location>
        <position position="112"/>
    </location>
</feature>
<dbReference type="GO" id="GO:0008236">
    <property type="term" value="F:serine-type peptidase activity"/>
    <property type="evidence" value="ECO:0007669"/>
    <property type="project" value="UniProtKB-KW"/>
</dbReference>
<dbReference type="GO" id="GO:0006508">
    <property type="term" value="P:proteolysis"/>
    <property type="evidence" value="ECO:0007669"/>
    <property type="project" value="UniProtKB-KW"/>
</dbReference>
<feature type="domain" description="LD-carboxypeptidase C-terminal" evidence="8">
    <location>
        <begin position="190"/>
        <end position="307"/>
    </location>
</feature>
<evidence type="ECO:0000259" key="8">
    <source>
        <dbReference type="Pfam" id="PF17676"/>
    </source>
</evidence>
<evidence type="ECO:0000313" key="10">
    <source>
        <dbReference type="Proteomes" id="UP000075653"/>
    </source>
</evidence>
<dbReference type="InterPro" id="IPR040921">
    <property type="entry name" value="Peptidase_S66C"/>
</dbReference>
<dbReference type="Gene3D" id="3.50.30.60">
    <property type="entry name" value="LD-carboxypeptidase A C-terminal domain-like"/>
    <property type="match status" value="1"/>
</dbReference>
<evidence type="ECO:0000256" key="1">
    <source>
        <dbReference type="ARBA" id="ARBA00010233"/>
    </source>
</evidence>
<dbReference type="AlphaFoldDB" id="A0A149VY31"/>
<proteinExistence type="inferred from homology"/>
<dbReference type="EMBL" id="LRRD01000025">
    <property type="protein sequence ID" value="KXW58088.1"/>
    <property type="molecule type" value="Genomic_DNA"/>
</dbReference>
<evidence type="ECO:0000256" key="5">
    <source>
        <dbReference type="ARBA" id="ARBA00022825"/>
    </source>
</evidence>
<keyword evidence="5" id="KW-0720">Serine protease</keyword>
<evidence type="ECO:0000256" key="3">
    <source>
        <dbReference type="ARBA" id="ARBA00022670"/>
    </source>
</evidence>
<dbReference type="Pfam" id="PF02016">
    <property type="entry name" value="Peptidase_S66"/>
    <property type="match status" value="1"/>
</dbReference>
<comment type="caution">
    <text evidence="9">The sequence shown here is derived from an EMBL/GenBank/DDBJ whole genome shotgun (WGS) entry which is preliminary data.</text>
</comment>
<keyword evidence="10" id="KW-1185">Reference proteome</keyword>
<dbReference type="GO" id="GO:0106415">
    <property type="term" value="F:muramoyltetrapeptide carboxypeptidase activity"/>
    <property type="evidence" value="ECO:0007669"/>
    <property type="project" value="UniProtKB-EC"/>
</dbReference>
<dbReference type="STRING" id="1789004.FEMY_13840"/>
<dbReference type="SUPFAM" id="SSF52317">
    <property type="entry name" value="Class I glutamine amidotransferase-like"/>
    <property type="match status" value="1"/>
</dbReference>
<dbReference type="InterPro" id="IPR027461">
    <property type="entry name" value="Carboxypeptidase_A_C_sf"/>
</dbReference>
<evidence type="ECO:0000256" key="2">
    <source>
        <dbReference type="ARBA" id="ARBA00022645"/>
    </source>
</evidence>
<dbReference type="PATRIC" id="fig|1789004.3.peg.1402"/>
<reference evidence="9 10" key="1">
    <citation type="submission" date="2016-01" db="EMBL/GenBank/DDBJ databases">
        <title>Genome sequence of the acidophilic iron oxidising Ferrovum strain Z-31.</title>
        <authorList>
            <person name="Poehlein A."/>
            <person name="Ullrich S.R."/>
            <person name="Schloemann M."/>
            <person name="Muehling M."/>
            <person name="Daniel R."/>
        </authorList>
    </citation>
    <scope>NUCLEOTIDE SEQUENCE [LARGE SCALE GENOMIC DNA]</scope>
    <source>
        <strain evidence="9 10">Z-31</strain>
    </source>
</reference>
<dbReference type="OrthoDB" id="9807329at2"/>
<dbReference type="RefSeq" id="WP_051862261.1">
    <property type="nucleotide sequence ID" value="NZ_CP053676.1"/>
</dbReference>
<name>A0A149VY31_9PROT</name>
<keyword evidence="3" id="KW-0645">Protease</keyword>
<dbReference type="InterPro" id="IPR027478">
    <property type="entry name" value="LdcA_N"/>
</dbReference>
<keyword evidence="4 9" id="KW-0378">Hydrolase</keyword>
<feature type="domain" description="LD-carboxypeptidase N-terminal" evidence="7">
    <location>
        <begin position="16"/>
        <end position="132"/>
    </location>
</feature>
<dbReference type="GeneID" id="301708367"/>
<sequence length="342" mass="37970">MNTRLPYLLPPNPTLGLCAPSGFLTEPGALEMAILYFSEHGWNVREGTHIRNRHEYFAGTDTERLEDFHELIRDPKVDAIMAARGGYGLTRLLPHLDYDAIATARKPIIGFSDVTALHLAVLAKTGLVTFAGPMAAPDFGHPHRSALHQDHFLPLLQNETHSSPLIRLPFTIHEGAAGLRLRHQIGNGLEGILWGGNLSLVAHLVGTPYLPQVEEGILFLEEVNEEPYIIERCLMQLYHAGVFNSVRAILWGQFNRCEPTHASAAPYTLEQVVDYLQHLVPIPLLQNLPFGHVRDKLTLPVGGRVRITLPDPAHYQLHFSQYGVTGALQKKSVTEQRGSDSP</sequence>
<organism evidence="9 10">
    <name type="scientific">Ferrovum myxofaciens</name>
    <dbReference type="NCBI Taxonomy" id="416213"/>
    <lineage>
        <taxon>Bacteria</taxon>
        <taxon>Pseudomonadati</taxon>
        <taxon>Pseudomonadota</taxon>
        <taxon>Betaproteobacteria</taxon>
        <taxon>Ferrovales</taxon>
        <taxon>Ferrovaceae</taxon>
        <taxon>Ferrovum</taxon>
    </lineage>
</organism>